<protein>
    <submittedName>
        <fullName evidence="2">Uncharacterized protein</fullName>
    </submittedName>
</protein>
<dbReference type="AlphaFoldDB" id="A0AAU9JPY3"/>
<evidence type="ECO:0000313" key="2">
    <source>
        <dbReference type="EMBL" id="CAG9329882.1"/>
    </source>
</evidence>
<feature type="region of interest" description="Disordered" evidence="1">
    <location>
        <begin position="85"/>
        <end position="114"/>
    </location>
</feature>
<evidence type="ECO:0000313" key="3">
    <source>
        <dbReference type="Proteomes" id="UP001162131"/>
    </source>
</evidence>
<dbReference type="Proteomes" id="UP001162131">
    <property type="component" value="Unassembled WGS sequence"/>
</dbReference>
<proteinExistence type="predicted"/>
<comment type="caution">
    <text evidence="2">The sequence shown here is derived from an EMBL/GenBank/DDBJ whole genome shotgun (WGS) entry which is preliminary data.</text>
</comment>
<name>A0AAU9JPY3_9CILI</name>
<organism evidence="2 3">
    <name type="scientific">Blepharisma stoltei</name>
    <dbReference type="NCBI Taxonomy" id="1481888"/>
    <lineage>
        <taxon>Eukaryota</taxon>
        <taxon>Sar</taxon>
        <taxon>Alveolata</taxon>
        <taxon>Ciliophora</taxon>
        <taxon>Postciliodesmatophora</taxon>
        <taxon>Heterotrichea</taxon>
        <taxon>Heterotrichida</taxon>
        <taxon>Blepharismidae</taxon>
        <taxon>Blepharisma</taxon>
    </lineage>
</organism>
<sequence>MENQYQHFSESESASIHKKLLLEGNIDAKICAKRVLNPDCSSSLPMFYENLIGDKSKEQIFEELLGFYCRIAPMRVKLESMIPLKRKIREDEPASQNRPKRRKGNKNSMEAEKN</sequence>
<dbReference type="EMBL" id="CAJZBQ010000050">
    <property type="protein sequence ID" value="CAG9329882.1"/>
    <property type="molecule type" value="Genomic_DNA"/>
</dbReference>
<evidence type="ECO:0000256" key="1">
    <source>
        <dbReference type="SAM" id="MobiDB-lite"/>
    </source>
</evidence>
<accession>A0AAU9JPY3</accession>
<reference evidence="2" key="1">
    <citation type="submission" date="2021-09" db="EMBL/GenBank/DDBJ databases">
        <authorList>
            <consortium name="AG Swart"/>
            <person name="Singh M."/>
            <person name="Singh A."/>
            <person name="Seah K."/>
            <person name="Emmerich C."/>
        </authorList>
    </citation>
    <scope>NUCLEOTIDE SEQUENCE</scope>
    <source>
        <strain evidence="2">ATCC30299</strain>
    </source>
</reference>
<keyword evidence="3" id="KW-1185">Reference proteome</keyword>
<gene>
    <name evidence="2" type="ORF">BSTOLATCC_MIC49998</name>
</gene>